<reference evidence="2" key="1">
    <citation type="submission" date="2017-08" db="EMBL/GenBank/DDBJ databases">
        <authorList>
            <person name="Cuomo C."/>
            <person name="Billmyre B."/>
            <person name="Heitman J."/>
        </authorList>
    </citation>
    <scope>NUCLEOTIDE SEQUENCE</scope>
    <source>
        <strain evidence="2">CBS 12478</strain>
    </source>
</reference>
<evidence type="ECO:0000256" key="1">
    <source>
        <dbReference type="SAM" id="MobiDB-lite"/>
    </source>
</evidence>
<evidence type="ECO:0000313" key="2">
    <source>
        <dbReference type="EMBL" id="WWD15765.1"/>
    </source>
</evidence>
<dbReference type="KEGG" id="ksn:43591078"/>
<gene>
    <name evidence="2" type="ORF">CI109_100187</name>
</gene>
<proteinExistence type="predicted"/>
<feature type="region of interest" description="Disordered" evidence="1">
    <location>
        <begin position="1"/>
        <end position="102"/>
    </location>
</feature>
<evidence type="ECO:0000313" key="3">
    <source>
        <dbReference type="Proteomes" id="UP000322225"/>
    </source>
</evidence>
<dbReference type="EMBL" id="CP144051">
    <property type="protein sequence ID" value="WWD15765.1"/>
    <property type="molecule type" value="Genomic_DNA"/>
</dbReference>
<feature type="compositionally biased region" description="Pro residues" evidence="1">
    <location>
        <begin position="11"/>
        <end position="23"/>
    </location>
</feature>
<feature type="compositionally biased region" description="Polar residues" evidence="1">
    <location>
        <begin position="54"/>
        <end position="71"/>
    </location>
</feature>
<dbReference type="GeneID" id="43591078"/>
<feature type="compositionally biased region" description="Low complexity" evidence="1">
    <location>
        <begin position="1"/>
        <end position="10"/>
    </location>
</feature>
<keyword evidence="3" id="KW-1185">Reference proteome</keyword>
<organism evidence="2 3">
    <name type="scientific">Kwoniella shandongensis</name>
    <dbReference type="NCBI Taxonomy" id="1734106"/>
    <lineage>
        <taxon>Eukaryota</taxon>
        <taxon>Fungi</taxon>
        <taxon>Dikarya</taxon>
        <taxon>Basidiomycota</taxon>
        <taxon>Agaricomycotina</taxon>
        <taxon>Tremellomycetes</taxon>
        <taxon>Tremellales</taxon>
        <taxon>Cryptococcaceae</taxon>
        <taxon>Kwoniella</taxon>
    </lineage>
</organism>
<dbReference type="RefSeq" id="XP_065822807.1">
    <property type="nucleotide sequence ID" value="XM_065966735.1"/>
</dbReference>
<sequence>MNPNNYHHNPNPNPNPTPNPSPDPDPEPFDIDFSPPDAYTTETSKTVHSDPTDYHTNTMQHSGTRALTKSHSTPHKNLFMKGHGQGQGQAQVPPTTPSGSGGGGEIIVSREISGGRTRLVRRASSNIVLDGGSGALSFNKGAVAHGGNGNSYPGNGNAQYQQVRKTNIHHQYGHENEVGNDGGMDYEMEDEQVEEEEFDPMATVVKYDSKTILEDEWDALQKQNMAFLEEFAKDTIANAYDIIFNTQYIYHQLVVEASQSLVTGVSLIEEEERKHEDARRIITDFSNEMKRAAEVLKKFGGADSMRALMGGGSANVTKS</sequence>
<dbReference type="Proteomes" id="UP000322225">
    <property type="component" value="Chromosome 1"/>
</dbReference>
<dbReference type="AlphaFoldDB" id="A0AAJ8LE54"/>
<name>A0AAJ8LE54_9TREE</name>
<protein>
    <submittedName>
        <fullName evidence="2">Uncharacterized protein</fullName>
    </submittedName>
</protein>
<accession>A0AAJ8LE54</accession>
<reference evidence="2" key="2">
    <citation type="submission" date="2024-01" db="EMBL/GenBank/DDBJ databases">
        <title>Comparative genomics of Cryptococcus and Kwoniella reveals pathogenesis evolution and contrasting modes of karyotype evolution via chromosome fusion or intercentromeric recombination.</title>
        <authorList>
            <person name="Coelho M.A."/>
            <person name="David-Palma M."/>
            <person name="Shea T."/>
            <person name="Bowers K."/>
            <person name="McGinley-Smith S."/>
            <person name="Mohammad A.W."/>
            <person name="Gnirke A."/>
            <person name="Yurkov A.M."/>
            <person name="Nowrousian M."/>
            <person name="Sun S."/>
            <person name="Cuomo C.A."/>
            <person name="Heitman J."/>
        </authorList>
    </citation>
    <scope>NUCLEOTIDE SEQUENCE</scope>
    <source>
        <strain evidence="2">CBS 12478</strain>
    </source>
</reference>